<comment type="caution">
    <text evidence="1">The sequence shown here is derived from an EMBL/GenBank/DDBJ whole genome shotgun (WGS) entry which is preliminary data.</text>
</comment>
<name>A0A8S1RSY6_9CILI</name>
<proteinExistence type="predicted"/>
<protein>
    <submittedName>
        <fullName evidence="1">Uncharacterized protein</fullName>
    </submittedName>
</protein>
<dbReference type="AlphaFoldDB" id="A0A8S1RSY6"/>
<keyword evidence="2" id="KW-1185">Reference proteome</keyword>
<evidence type="ECO:0000313" key="1">
    <source>
        <dbReference type="EMBL" id="CAD8131016.1"/>
    </source>
</evidence>
<dbReference type="EMBL" id="CAJJDN010000358">
    <property type="protein sequence ID" value="CAD8131016.1"/>
    <property type="molecule type" value="Genomic_DNA"/>
</dbReference>
<accession>A0A8S1RSY6</accession>
<dbReference type="Proteomes" id="UP000692954">
    <property type="component" value="Unassembled WGS sequence"/>
</dbReference>
<organism evidence="1 2">
    <name type="scientific">Paramecium sonneborni</name>
    <dbReference type="NCBI Taxonomy" id="65129"/>
    <lineage>
        <taxon>Eukaryota</taxon>
        <taxon>Sar</taxon>
        <taxon>Alveolata</taxon>
        <taxon>Ciliophora</taxon>
        <taxon>Intramacronucleata</taxon>
        <taxon>Oligohymenophorea</taxon>
        <taxon>Peniculida</taxon>
        <taxon>Parameciidae</taxon>
        <taxon>Paramecium</taxon>
    </lineage>
</organism>
<gene>
    <name evidence="1" type="ORF">PSON_ATCC_30995.1.T3580008</name>
</gene>
<reference evidence="1" key="1">
    <citation type="submission" date="2021-01" db="EMBL/GenBank/DDBJ databases">
        <authorList>
            <consortium name="Genoscope - CEA"/>
            <person name="William W."/>
        </authorList>
    </citation>
    <scope>NUCLEOTIDE SEQUENCE</scope>
</reference>
<sequence length="103" mass="12197">MEKGKFNGTKMIHDIKESFLKMNQMEKVYTILEIMKFTNDNSRMEKCMGMGSLNGQMEKFIKEIIIQEENKDLESLLHPIEFIQENGIMECIMDMENQKIKIK</sequence>
<evidence type="ECO:0000313" key="2">
    <source>
        <dbReference type="Proteomes" id="UP000692954"/>
    </source>
</evidence>